<proteinExistence type="predicted"/>
<comment type="caution">
    <text evidence="1">The sequence shown here is derived from an EMBL/GenBank/DDBJ whole genome shotgun (WGS) entry which is preliminary data.</text>
</comment>
<accession>A0A0W8FIP1</accession>
<reference evidence="1" key="1">
    <citation type="journal article" date="2015" name="Proc. Natl. Acad. Sci. U.S.A.">
        <title>Networks of energetic and metabolic interactions define dynamics in microbial communities.</title>
        <authorList>
            <person name="Embree M."/>
            <person name="Liu J.K."/>
            <person name="Al-Bassam M.M."/>
            <person name="Zengler K."/>
        </authorList>
    </citation>
    <scope>NUCLEOTIDE SEQUENCE</scope>
</reference>
<dbReference type="AlphaFoldDB" id="A0A0W8FIP1"/>
<evidence type="ECO:0000313" key="1">
    <source>
        <dbReference type="EMBL" id="KUG20727.1"/>
    </source>
</evidence>
<protein>
    <submittedName>
        <fullName evidence="1">Sulfite reductase, assimilatory-type</fullName>
    </submittedName>
</protein>
<gene>
    <name evidence="1" type="ORF">ASZ90_009527</name>
</gene>
<name>A0A0W8FIP1_9ZZZZ</name>
<sequence length="81" mass="8750">MKVFRRYGIPVIGMTLGQRMVLAGIREEDVESIWTEPGMTVGQAAAPCVHYVRACSGTVTADMARRTCRASGSGSRNCTRA</sequence>
<dbReference type="EMBL" id="LNQE01001148">
    <property type="protein sequence ID" value="KUG20727.1"/>
    <property type="molecule type" value="Genomic_DNA"/>
</dbReference>
<organism evidence="1">
    <name type="scientific">hydrocarbon metagenome</name>
    <dbReference type="NCBI Taxonomy" id="938273"/>
    <lineage>
        <taxon>unclassified sequences</taxon>
        <taxon>metagenomes</taxon>
        <taxon>ecological metagenomes</taxon>
    </lineage>
</organism>